<dbReference type="RefSeq" id="WP_069823540.1">
    <property type="nucleotide sequence ID" value="NZ_CP133006.1"/>
</dbReference>
<feature type="transmembrane region" description="Helical" evidence="6">
    <location>
        <begin position="112"/>
        <end position="132"/>
    </location>
</feature>
<dbReference type="PANTHER" id="PTHR30086">
    <property type="entry name" value="ARGININE EXPORTER PROTEIN ARGO"/>
    <property type="match status" value="1"/>
</dbReference>
<feature type="transmembrane region" description="Helical" evidence="6">
    <location>
        <begin position="6"/>
        <end position="27"/>
    </location>
</feature>
<evidence type="ECO:0000313" key="8">
    <source>
        <dbReference type="Proteomes" id="UP001468345"/>
    </source>
</evidence>
<feature type="transmembrane region" description="Helical" evidence="6">
    <location>
        <begin position="70"/>
        <end position="91"/>
    </location>
</feature>
<comment type="subcellular location">
    <subcellularLocation>
        <location evidence="1">Cell membrane</location>
        <topology evidence="1">Multi-pass membrane protein</topology>
    </subcellularLocation>
</comment>
<keyword evidence="8" id="KW-1185">Reference proteome</keyword>
<dbReference type="EMBL" id="CP133006">
    <property type="protein sequence ID" value="WZG10152.1"/>
    <property type="molecule type" value="Genomic_DNA"/>
</dbReference>
<evidence type="ECO:0000256" key="3">
    <source>
        <dbReference type="ARBA" id="ARBA00022692"/>
    </source>
</evidence>
<proteinExistence type="predicted"/>
<keyword evidence="4 6" id="KW-1133">Transmembrane helix</keyword>
<name>A0ABZ2WDH7_9STAP</name>
<evidence type="ECO:0000313" key="7">
    <source>
        <dbReference type="EMBL" id="WZG10152.1"/>
    </source>
</evidence>
<feature type="transmembrane region" description="Helical" evidence="6">
    <location>
        <begin position="39"/>
        <end position="64"/>
    </location>
</feature>
<feature type="transmembrane region" description="Helical" evidence="6">
    <location>
        <begin position="177"/>
        <end position="197"/>
    </location>
</feature>
<keyword evidence="3 6" id="KW-0812">Transmembrane</keyword>
<keyword evidence="2" id="KW-1003">Cell membrane</keyword>
<evidence type="ECO:0000256" key="4">
    <source>
        <dbReference type="ARBA" id="ARBA00022989"/>
    </source>
</evidence>
<dbReference type="Pfam" id="PF01810">
    <property type="entry name" value="LysE"/>
    <property type="match status" value="1"/>
</dbReference>
<organism evidence="7 8">
    <name type="scientific">Staphylococcus casei</name>
    <dbReference type="NCBI Taxonomy" id="201828"/>
    <lineage>
        <taxon>Bacteria</taxon>
        <taxon>Bacillati</taxon>
        <taxon>Bacillota</taxon>
        <taxon>Bacilli</taxon>
        <taxon>Bacillales</taxon>
        <taxon>Staphylococcaceae</taxon>
        <taxon>Staphylococcus</taxon>
    </lineage>
</organism>
<evidence type="ECO:0000256" key="5">
    <source>
        <dbReference type="ARBA" id="ARBA00023136"/>
    </source>
</evidence>
<sequence length="205" mass="22547">MLQPLIHGFLLALGLILPLGAQNVFVFNQGANYKSVFKVLPVIITAGVCDSLLIILAVLGVSVILLSFPILQITIYCIGLVFLLYMAWSMWMAKPEKLGTTRPMTTKKQITFALSVSLLNPHAIMDTIGVIGTNGAIYEGVSKVMFMIATLSVSWLWFFLLAILGKVMGHMDTSGKYIMMINKISVVIILVVFGIIFKQLMMIVC</sequence>
<protein>
    <submittedName>
        <fullName evidence="7">LysE family transporter</fullName>
    </submittedName>
</protein>
<dbReference type="PANTHER" id="PTHR30086:SF20">
    <property type="entry name" value="ARGININE EXPORTER PROTEIN ARGO-RELATED"/>
    <property type="match status" value="1"/>
</dbReference>
<evidence type="ECO:0000256" key="6">
    <source>
        <dbReference type="SAM" id="Phobius"/>
    </source>
</evidence>
<dbReference type="InterPro" id="IPR001123">
    <property type="entry name" value="LeuE-type"/>
</dbReference>
<reference evidence="7 8" key="1">
    <citation type="journal article" date="2024" name="ISME J.">
        <title>Staphylococcus epidermidis bacteriocin A37 kills natural competitors with a unique mechanism of action.</title>
        <authorList>
            <person name="Puls J.S."/>
            <person name="Winnerling B."/>
            <person name="Power J.J."/>
            <person name="Kruger A.M."/>
            <person name="Brajtenbach D."/>
            <person name="Johnson M."/>
            <person name="Bilici K."/>
            <person name="Camus L."/>
            <person name="Fliesswasser T."/>
            <person name="Schneider T."/>
            <person name="Sahl H.G."/>
            <person name="Ghosal D."/>
            <person name="Kubitscheck U."/>
            <person name="Heilbronner S."/>
            <person name="Grein F."/>
        </authorList>
    </citation>
    <scope>NUCLEOTIDE SEQUENCE [LARGE SCALE GENOMIC DNA]</scope>
    <source>
        <strain evidence="7 8">SCK7</strain>
    </source>
</reference>
<evidence type="ECO:0000256" key="2">
    <source>
        <dbReference type="ARBA" id="ARBA00022475"/>
    </source>
</evidence>
<gene>
    <name evidence="7" type="ORF">SHJJP9002_002132</name>
</gene>
<keyword evidence="5 6" id="KW-0472">Membrane</keyword>
<accession>A0ABZ2WDH7</accession>
<dbReference type="Proteomes" id="UP001468345">
    <property type="component" value="Chromosome"/>
</dbReference>
<evidence type="ECO:0000256" key="1">
    <source>
        <dbReference type="ARBA" id="ARBA00004651"/>
    </source>
</evidence>
<feature type="transmembrane region" description="Helical" evidence="6">
    <location>
        <begin position="144"/>
        <end position="165"/>
    </location>
</feature>